<accession>A0A2Y9TZ54</accession>
<gene>
    <name evidence="2" type="ORF">HYN51_10205</name>
</gene>
<evidence type="ECO:0000313" key="3">
    <source>
        <dbReference type="Proteomes" id="UP000244908"/>
    </source>
</evidence>
<protein>
    <submittedName>
        <fullName evidence="2">Beta-ketoacyl synthase</fullName>
    </submittedName>
</protein>
<dbReference type="OrthoDB" id="9798676at2"/>
<organism evidence="2 3">
    <name type="scientific">Limnobaculum parvum</name>
    <dbReference type="NCBI Taxonomy" id="2172103"/>
    <lineage>
        <taxon>Bacteria</taxon>
        <taxon>Pseudomonadati</taxon>
        <taxon>Pseudomonadota</taxon>
        <taxon>Gammaproteobacteria</taxon>
        <taxon>Enterobacterales</taxon>
        <taxon>Budviciaceae</taxon>
        <taxon>Limnobaculum</taxon>
    </lineage>
</organism>
<feature type="domain" description="Beta-ketoacyl synthase-like N-terminal" evidence="1">
    <location>
        <begin position="23"/>
        <end position="239"/>
    </location>
</feature>
<name>A0A2Y9TZ54_9GAMM</name>
<dbReference type="AlphaFoldDB" id="A0A2Y9TZ54"/>
<dbReference type="Pfam" id="PF13723">
    <property type="entry name" value="Ketoacyl-synt_2"/>
    <property type="match status" value="1"/>
</dbReference>
<dbReference type="RefSeq" id="WP_108900948.1">
    <property type="nucleotide sequence ID" value="NZ_CP029185.2"/>
</dbReference>
<reference evidence="2 3" key="1">
    <citation type="journal article" date="2019" name="Int. J. Syst. Evol. Microbiol.">
        <title>Limnobaculum parvum gen. nov., sp. nov., isolated from a freshwater lake.</title>
        <authorList>
            <person name="Baek C."/>
            <person name="Shin S.K."/>
            <person name="Yi H."/>
        </authorList>
    </citation>
    <scope>NUCLEOTIDE SEQUENCE [LARGE SCALE GENOMIC DNA]</scope>
    <source>
        <strain evidence="2 3">HYN0051</strain>
    </source>
</reference>
<sequence length="241" mass="26981">MTYSFNILDWCALAPGLCNIEQWQSWSIHPETDWSEALPKTQHIPMMTARRMSTASRLSVEVGLTLLNQQPDAAIFISRHGELERTCKIIEGLCQQQDISPTDFAMSVHNTASGLLTITGKQPLPITSIAADIDGFQQGMLEAQAMLADGAKKVLLVDFDGAVPDVYQTRIKHQVPAYAVGLLISSGETLRCQQRDKNVYPLSSKTENPVLPQSLTFMQHWLAKDPQFTLQGMRSDWQWHQ</sequence>
<keyword evidence="3" id="KW-1185">Reference proteome</keyword>
<evidence type="ECO:0000259" key="1">
    <source>
        <dbReference type="Pfam" id="PF13723"/>
    </source>
</evidence>
<proteinExistence type="predicted"/>
<dbReference type="KEGG" id="lpv:HYN51_10205"/>
<evidence type="ECO:0000313" key="2">
    <source>
        <dbReference type="EMBL" id="AWH88892.1"/>
    </source>
</evidence>
<dbReference type="InterPro" id="IPR014030">
    <property type="entry name" value="Ketoacyl_synth_N"/>
</dbReference>
<dbReference type="Proteomes" id="UP000244908">
    <property type="component" value="Chromosome"/>
</dbReference>
<dbReference type="EMBL" id="CP029185">
    <property type="protein sequence ID" value="AWH88892.1"/>
    <property type="molecule type" value="Genomic_DNA"/>
</dbReference>